<evidence type="ECO:0000313" key="3">
    <source>
        <dbReference type="EMBL" id="SUP37013.1"/>
    </source>
</evidence>
<evidence type="ECO:0000256" key="2">
    <source>
        <dbReference type="SAM" id="Phobius"/>
    </source>
</evidence>
<sequence>MDPQVPRRPRRRGLSGEPPLGPGPLAALQVCAVVTGHVLGVVAEHDRAVPLQPPEHAVTGQLPLFAHMLVHTLGGLGLLVT</sequence>
<dbReference type="EMBL" id="UHID01000005">
    <property type="protein sequence ID" value="SUP37013.1"/>
    <property type="molecule type" value="Genomic_DNA"/>
</dbReference>
<dbReference type="Proteomes" id="UP000254150">
    <property type="component" value="Unassembled WGS sequence"/>
</dbReference>
<keyword evidence="2" id="KW-1133">Transmembrane helix</keyword>
<accession>A0A380NDR8</accession>
<feature type="transmembrane region" description="Helical" evidence="2">
    <location>
        <begin position="62"/>
        <end position="80"/>
    </location>
</feature>
<gene>
    <name evidence="3" type="ORF">NCTC7807_02424</name>
</gene>
<proteinExistence type="predicted"/>
<feature type="transmembrane region" description="Helical" evidence="2">
    <location>
        <begin position="20"/>
        <end position="42"/>
    </location>
</feature>
<reference evidence="3 4" key="1">
    <citation type="submission" date="2018-06" db="EMBL/GenBank/DDBJ databases">
        <authorList>
            <consortium name="Pathogen Informatics"/>
            <person name="Doyle S."/>
        </authorList>
    </citation>
    <scope>NUCLEOTIDE SEQUENCE [LARGE SCALE GENOMIC DNA]</scope>
    <source>
        <strain evidence="3 4">NCTC7807</strain>
    </source>
</reference>
<protein>
    <recommendedName>
        <fullName evidence="5">Integral membrane protein</fullName>
    </recommendedName>
</protein>
<feature type="region of interest" description="Disordered" evidence="1">
    <location>
        <begin position="1"/>
        <end position="22"/>
    </location>
</feature>
<dbReference type="AlphaFoldDB" id="A0A380NDR8"/>
<evidence type="ECO:0000256" key="1">
    <source>
        <dbReference type="SAM" id="MobiDB-lite"/>
    </source>
</evidence>
<keyword evidence="2" id="KW-0472">Membrane</keyword>
<evidence type="ECO:0008006" key="5">
    <source>
        <dbReference type="Google" id="ProtNLM"/>
    </source>
</evidence>
<organism evidence="3 4">
    <name type="scientific">Streptomyces griseus</name>
    <dbReference type="NCBI Taxonomy" id="1911"/>
    <lineage>
        <taxon>Bacteria</taxon>
        <taxon>Bacillati</taxon>
        <taxon>Actinomycetota</taxon>
        <taxon>Actinomycetes</taxon>
        <taxon>Kitasatosporales</taxon>
        <taxon>Streptomycetaceae</taxon>
        <taxon>Streptomyces</taxon>
    </lineage>
</organism>
<keyword evidence="2" id="KW-0812">Transmembrane</keyword>
<evidence type="ECO:0000313" key="4">
    <source>
        <dbReference type="Proteomes" id="UP000254150"/>
    </source>
</evidence>
<name>A0A380NDR8_STRGR</name>